<keyword evidence="2" id="KW-1185">Reference proteome</keyword>
<evidence type="ECO:0000313" key="2">
    <source>
        <dbReference type="Proteomes" id="UP000829196"/>
    </source>
</evidence>
<gene>
    <name evidence="1" type="ORF">KFK09_015451</name>
</gene>
<protein>
    <submittedName>
        <fullName evidence="1">Uncharacterized protein</fullName>
    </submittedName>
</protein>
<evidence type="ECO:0000313" key="1">
    <source>
        <dbReference type="EMBL" id="KAI0504499.1"/>
    </source>
</evidence>
<name>A0A8T3B6U4_DENNO</name>
<proteinExistence type="predicted"/>
<dbReference type="AlphaFoldDB" id="A0A8T3B6U4"/>
<dbReference type="Proteomes" id="UP000829196">
    <property type="component" value="Unassembled WGS sequence"/>
</dbReference>
<accession>A0A8T3B6U4</accession>
<organism evidence="1 2">
    <name type="scientific">Dendrobium nobile</name>
    <name type="common">Orchid</name>
    <dbReference type="NCBI Taxonomy" id="94219"/>
    <lineage>
        <taxon>Eukaryota</taxon>
        <taxon>Viridiplantae</taxon>
        <taxon>Streptophyta</taxon>
        <taxon>Embryophyta</taxon>
        <taxon>Tracheophyta</taxon>
        <taxon>Spermatophyta</taxon>
        <taxon>Magnoliopsida</taxon>
        <taxon>Liliopsida</taxon>
        <taxon>Asparagales</taxon>
        <taxon>Orchidaceae</taxon>
        <taxon>Epidendroideae</taxon>
        <taxon>Malaxideae</taxon>
        <taxon>Dendrobiinae</taxon>
        <taxon>Dendrobium</taxon>
    </lineage>
</organism>
<reference evidence="1" key="1">
    <citation type="journal article" date="2022" name="Front. Genet.">
        <title>Chromosome-Scale Assembly of the Dendrobium nobile Genome Provides Insights Into the Molecular Mechanism of the Biosynthesis of the Medicinal Active Ingredient of Dendrobium.</title>
        <authorList>
            <person name="Xu Q."/>
            <person name="Niu S.-C."/>
            <person name="Li K.-L."/>
            <person name="Zheng P.-J."/>
            <person name="Zhang X.-J."/>
            <person name="Jia Y."/>
            <person name="Liu Y."/>
            <person name="Niu Y.-X."/>
            <person name="Yu L.-H."/>
            <person name="Chen D.-F."/>
            <person name="Zhang G.-Q."/>
        </authorList>
    </citation>
    <scope>NUCLEOTIDE SEQUENCE</scope>
    <source>
        <tissue evidence="1">Leaf</tissue>
    </source>
</reference>
<dbReference type="EMBL" id="JAGYWB010000011">
    <property type="protein sequence ID" value="KAI0504499.1"/>
    <property type="molecule type" value="Genomic_DNA"/>
</dbReference>
<comment type="caution">
    <text evidence="1">The sequence shown here is derived from an EMBL/GenBank/DDBJ whole genome shotgun (WGS) entry which is preliminary data.</text>
</comment>
<sequence>MMLKTELTFSSVDLVFISIITCKSKPTNLEVLVLRSSSSLMFGSSFKVTKNCQYFL</sequence>